<dbReference type="PRINTS" id="PR01410">
    <property type="entry name" value="CCBIOGENESIS"/>
</dbReference>
<dbReference type="Proteomes" id="UP000054735">
    <property type="component" value="Unassembled WGS sequence"/>
</dbReference>
<evidence type="ECO:0000256" key="4">
    <source>
        <dbReference type="ARBA" id="ARBA00022519"/>
    </source>
</evidence>
<dbReference type="Pfam" id="PF01578">
    <property type="entry name" value="Cytochrom_C_asm"/>
    <property type="match status" value="1"/>
</dbReference>
<evidence type="ECO:0000256" key="9">
    <source>
        <dbReference type="ARBA" id="ARBA00037230"/>
    </source>
</evidence>
<keyword evidence="7 10" id="KW-1133">Transmembrane helix</keyword>
<dbReference type="InterPro" id="IPR032523">
    <property type="entry name" value="CcmF_C"/>
</dbReference>
<evidence type="ECO:0000256" key="3">
    <source>
        <dbReference type="ARBA" id="ARBA00022475"/>
    </source>
</evidence>
<feature type="transmembrane region" description="Helical" evidence="10">
    <location>
        <begin position="178"/>
        <end position="198"/>
    </location>
</feature>
<dbReference type="EMBL" id="LNXT01000048">
    <property type="protein sequence ID" value="KTC67956.1"/>
    <property type="molecule type" value="Genomic_DNA"/>
</dbReference>
<comment type="subcellular location">
    <subcellularLocation>
        <location evidence="1">Cell inner membrane</location>
        <topology evidence="1">Multi-pass membrane protein</topology>
    </subcellularLocation>
</comment>
<feature type="transmembrane region" description="Helical" evidence="10">
    <location>
        <begin position="486"/>
        <end position="511"/>
    </location>
</feature>
<dbReference type="Pfam" id="PF16327">
    <property type="entry name" value="CcmF_C"/>
    <property type="match status" value="1"/>
</dbReference>
<dbReference type="InterPro" id="IPR003567">
    <property type="entry name" value="Cyt_c_biogenesis"/>
</dbReference>
<evidence type="ECO:0000256" key="8">
    <source>
        <dbReference type="ARBA" id="ARBA00023136"/>
    </source>
</evidence>
<keyword evidence="15" id="KW-1185">Reference proteome</keyword>
<proteinExistence type="inferred from homology"/>
<feature type="transmembrane region" description="Helical" evidence="10">
    <location>
        <begin position="426"/>
        <end position="445"/>
    </location>
</feature>
<dbReference type="RefSeq" id="WP_058524556.1">
    <property type="nucleotide sequence ID" value="NZ_CAAAHV010000003.1"/>
</dbReference>
<feature type="transmembrane region" description="Helical" evidence="10">
    <location>
        <begin position="610"/>
        <end position="629"/>
    </location>
</feature>
<sequence length="651" mass="72437">MIAEIGLFCLIMALLFAVLLAVVPTLGLLRHHSVLIKSANYYVFGLFSFIALAYLCLTVCFLNDDFSVSYVLTNSSISLPWFYKLCAVWGGHEGSMLLWVAILSFWALAVSLASNSLEERFRVRVLVVLALLCIGFLLFLLLTSNPFLRQFQMLNTEGRDLNPLLQDPGFLFHPPMLYMGYVGFSVAFAFAIAALWAGEFEAGWAKWARPWTLAAWCCLTAGITLGSWWAYRELGWGGWWFWDPVENASFMPWLVGTALLHSLAVSEQRKQFIAWTLLLAITAFSLSLIGTFLVRSGVLTSVHAFAVDPQRGLFILGFLLLVIGGSLLLFSLRASNLQRQGNPGIFSRESALLLNNVFLAVAMLTVLMGTVYPLLVDGLGLGKLSVGAPYFNAVFVPLMIPLLMIMGLGIHLRWHQDPVRRTVKKLLPVMITSVFLPFVLLLWFAPEVNAYCLLGLSLAFWIILSTLFLVGLRVKQKRFSALNRAFIGMIAAHLGVAATVIGIAVSTNYGIQDDMRMAPGSKISLAGYDIQFIRESSLNGPNYHGTRAEFEIKSKGQTKTIYPEKRIYNVGKMAMTESAIDVSVFRDIYVALGEPLGDTAWSVRLYFKPFVRWIWGGGFLILTGGLLALSDRRYFQMKKSPATQLNQEISV</sequence>
<dbReference type="GO" id="GO:0017004">
    <property type="term" value="P:cytochrome complex assembly"/>
    <property type="evidence" value="ECO:0007669"/>
    <property type="project" value="UniProtKB-KW"/>
</dbReference>
<protein>
    <submittedName>
        <fullName evidence="14">Cytochrome C-type biogenesis protein CcmF</fullName>
    </submittedName>
</protein>
<comment type="similarity">
    <text evidence="2">Belongs to the CcmF/CycK/Ccl1/NrfE/CcsA family.</text>
</comment>
<evidence type="ECO:0000256" key="7">
    <source>
        <dbReference type="ARBA" id="ARBA00022989"/>
    </source>
</evidence>
<dbReference type="GO" id="GO:0005886">
    <property type="term" value="C:plasma membrane"/>
    <property type="evidence" value="ECO:0007669"/>
    <property type="project" value="UniProtKB-SubCell"/>
</dbReference>
<dbReference type="PANTHER" id="PTHR43653:SF1">
    <property type="entry name" value="CYTOCHROME C-TYPE BIOGENESIS PROTEIN CCMF"/>
    <property type="match status" value="1"/>
</dbReference>
<keyword evidence="3" id="KW-1003">Cell membrane</keyword>
<dbReference type="EMBL" id="UGNW01000001">
    <property type="protein sequence ID" value="STX31335.1"/>
    <property type="molecule type" value="Genomic_DNA"/>
</dbReference>
<accession>A0A378I967</accession>
<keyword evidence="4" id="KW-0997">Cell inner membrane</keyword>
<evidence type="ECO:0000313" key="13">
    <source>
        <dbReference type="EMBL" id="KTC67956.1"/>
    </source>
</evidence>
<feature type="transmembrane region" description="Helical" evidence="10">
    <location>
        <begin position="451"/>
        <end position="474"/>
    </location>
</feature>
<dbReference type="OrthoDB" id="9761451at2"/>
<dbReference type="STRING" id="28083.Lbir_2558"/>
<feature type="transmembrane region" description="Helical" evidence="10">
    <location>
        <begin position="125"/>
        <end position="144"/>
    </location>
</feature>
<evidence type="ECO:0000256" key="1">
    <source>
        <dbReference type="ARBA" id="ARBA00004429"/>
    </source>
</evidence>
<feature type="transmembrane region" description="Helical" evidence="10">
    <location>
        <begin position="41"/>
        <end position="62"/>
    </location>
</feature>
<evidence type="ECO:0000259" key="12">
    <source>
        <dbReference type="Pfam" id="PF16327"/>
    </source>
</evidence>
<feature type="domain" description="Cytochrome c-type biogenesis protein CcmF C-terminal" evidence="12">
    <location>
        <begin position="316"/>
        <end position="632"/>
    </location>
</feature>
<evidence type="ECO:0000256" key="2">
    <source>
        <dbReference type="ARBA" id="ARBA00009186"/>
    </source>
</evidence>
<comment type="function">
    <text evidence="9">Required for the biogenesis of c-type cytochromes. Possible subunit of a heme lyase.</text>
</comment>
<dbReference type="AlphaFoldDB" id="A0A378I967"/>
<feature type="transmembrane region" description="Helical" evidence="10">
    <location>
        <begin position="69"/>
        <end position="90"/>
    </location>
</feature>
<dbReference type="GO" id="GO:0020037">
    <property type="term" value="F:heme binding"/>
    <property type="evidence" value="ECO:0007669"/>
    <property type="project" value="InterPro"/>
</dbReference>
<feature type="domain" description="Cytochrome c assembly protein" evidence="11">
    <location>
        <begin position="89"/>
        <end position="296"/>
    </location>
</feature>
<feature type="transmembrane region" description="Helical" evidence="10">
    <location>
        <begin position="395"/>
        <end position="414"/>
    </location>
</feature>
<evidence type="ECO:0000259" key="11">
    <source>
        <dbReference type="Pfam" id="PF01578"/>
    </source>
</evidence>
<dbReference type="InterPro" id="IPR002541">
    <property type="entry name" value="Cyt_c_assembly"/>
</dbReference>
<evidence type="ECO:0000313" key="16">
    <source>
        <dbReference type="Proteomes" id="UP000255066"/>
    </source>
</evidence>
<feature type="transmembrane region" description="Helical" evidence="10">
    <location>
        <begin position="7"/>
        <end position="29"/>
    </location>
</feature>
<evidence type="ECO:0000313" key="15">
    <source>
        <dbReference type="Proteomes" id="UP000054735"/>
    </source>
</evidence>
<dbReference type="NCBIfam" id="NF007691">
    <property type="entry name" value="PRK10369.1"/>
    <property type="match status" value="1"/>
</dbReference>
<feature type="transmembrane region" description="Helical" evidence="10">
    <location>
        <begin position="272"/>
        <end position="293"/>
    </location>
</feature>
<evidence type="ECO:0000256" key="10">
    <source>
        <dbReference type="SAM" id="Phobius"/>
    </source>
</evidence>
<evidence type="ECO:0000256" key="5">
    <source>
        <dbReference type="ARBA" id="ARBA00022692"/>
    </source>
</evidence>
<dbReference type="PRINTS" id="PR01411">
    <property type="entry name" value="CCMFBIOGNSIS"/>
</dbReference>
<dbReference type="Proteomes" id="UP000255066">
    <property type="component" value="Unassembled WGS sequence"/>
</dbReference>
<gene>
    <name evidence="14" type="primary">ccmF</name>
    <name evidence="13" type="ORF">Lbir_2558</name>
    <name evidence="14" type="ORF">NCTC12437_01107</name>
</gene>
<keyword evidence="6" id="KW-0201">Cytochrome c-type biogenesis</keyword>
<name>A0A378I967_9GAMM</name>
<feature type="transmembrane region" description="Helical" evidence="10">
    <location>
        <begin position="353"/>
        <end position="375"/>
    </location>
</feature>
<reference evidence="14 16" key="2">
    <citation type="submission" date="2018-06" db="EMBL/GenBank/DDBJ databases">
        <authorList>
            <consortium name="Pathogen Informatics"/>
            <person name="Doyle S."/>
        </authorList>
    </citation>
    <scope>NUCLEOTIDE SEQUENCE [LARGE SCALE GENOMIC DNA]</scope>
    <source>
        <strain evidence="14 16">NCTC12437</strain>
    </source>
</reference>
<organism evidence="14 16">
    <name type="scientific">Legionella birminghamensis</name>
    <dbReference type="NCBI Taxonomy" id="28083"/>
    <lineage>
        <taxon>Bacteria</taxon>
        <taxon>Pseudomonadati</taxon>
        <taxon>Pseudomonadota</taxon>
        <taxon>Gammaproteobacteria</taxon>
        <taxon>Legionellales</taxon>
        <taxon>Legionellaceae</taxon>
        <taxon>Legionella</taxon>
    </lineage>
</organism>
<reference evidence="13 15" key="1">
    <citation type="submission" date="2015-11" db="EMBL/GenBank/DDBJ databases">
        <title>Genomic analysis of 38 Legionella species identifies large and diverse effector repertoires.</title>
        <authorList>
            <person name="Burstein D."/>
            <person name="Amaro F."/>
            <person name="Zusman T."/>
            <person name="Lifshitz Z."/>
            <person name="Cohen O."/>
            <person name="Gilbert J.A."/>
            <person name="Pupko T."/>
            <person name="Shuman H.A."/>
            <person name="Segal G."/>
        </authorList>
    </citation>
    <scope>NUCLEOTIDE SEQUENCE [LARGE SCALE GENOMIC DNA]</scope>
    <source>
        <strain evidence="13 15">CDC#1407-AL-14</strain>
    </source>
</reference>
<feature type="transmembrane region" description="Helical" evidence="10">
    <location>
        <begin position="313"/>
        <end position="332"/>
    </location>
</feature>
<dbReference type="GO" id="GO:0015232">
    <property type="term" value="F:heme transmembrane transporter activity"/>
    <property type="evidence" value="ECO:0007669"/>
    <property type="project" value="InterPro"/>
</dbReference>
<keyword evidence="5 10" id="KW-0812">Transmembrane</keyword>
<dbReference type="PANTHER" id="PTHR43653">
    <property type="entry name" value="CYTOCHROME C ASSEMBLY PROTEIN-RELATED"/>
    <property type="match status" value="1"/>
</dbReference>
<feature type="transmembrane region" description="Helical" evidence="10">
    <location>
        <begin position="96"/>
        <end position="113"/>
    </location>
</feature>
<evidence type="ECO:0000313" key="14">
    <source>
        <dbReference type="EMBL" id="STX31335.1"/>
    </source>
</evidence>
<feature type="transmembrane region" description="Helical" evidence="10">
    <location>
        <begin position="250"/>
        <end position="265"/>
    </location>
</feature>
<keyword evidence="8 10" id="KW-0472">Membrane</keyword>
<dbReference type="InterPro" id="IPR003568">
    <property type="entry name" value="Cyt_c_biogenesis_CcmF"/>
</dbReference>
<dbReference type="NCBIfam" id="TIGR00353">
    <property type="entry name" value="nrfE"/>
    <property type="match status" value="1"/>
</dbReference>
<feature type="transmembrane region" description="Helical" evidence="10">
    <location>
        <begin position="210"/>
        <end position="230"/>
    </location>
</feature>
<evidence type="ECO:0000256" key="6">
    <source>
        <dbReference type="ARBA" id="ARBA00022748"/>
    </source>
</evidence>